<evidence type="ECO:0000313" key="5">
    <source>
        <dbReference type="EMBL" id="TGL09127.1"/>
    </source>
</evidence>
<dbReference type="Gene3D" id="1.10.1070.20">
    <property type="match status" value="1"/>
</dbReference>
<dbReference type="Proteomes" id="UP000297641">
    <property type="component" value="Unassembled WGS sequence"/>
</dbReference>
<dbReference type="AlphaFoldDB" id="A0A7I0IU96"/>
<organism evidence="5 6">
    <name type="scientific">Leptospira bouyouniensis</name>
    <dbReference type="NCBI Taxonomy" id="2484911"/>
    <lineage>
        <taxon>Bacteria</taxon>
        <taxon>Pseudomonadati</taxon>
        <taxon>Spirochaetota</taxon>
        <taxon>Spirochaetia</taxon>
        <taxon>Leptospirales</taxon>
        <taxon>Leptospiraceae</taxon>
        <taxon>Leptospira</taxon>
    </lineage>
</organism>
<feature type="domain" description="HipA-like C-terminal" evidence="4">
    <location>
        <begin position="168"/>
        <end position="384"/>
    </location>
</feature>
<dbReference type="EMBL" id="RQFT01000002">
    <property type="protein sequence ID" value="TGL09127.1"/>
    <property type="molecule type" value="Genomic_DNA"/>
</dbReference>
<keyword evidence="3" id="KW-0418">Kinase</keyword>
<dbReference type="InterPro" id="IPR012893">
    <property type="entry name" value="HipA-like_C"/>
</dbReference>
<comment type="similarity">
    <text evidence="1">Belongs to the HipA Ser/Thr kinase family.</text>
</comment>
<dbReference type="RefSeq" id="WP_135769943.1">
    <property type="nucleotide sequence ID" value="NZ_RQFT01000002.1"/>
</dbReference>
<dbReference type="GO" id="GO:0004674">
    <property type="term" value="F:protein serine/threonine kinase activity"/>
    <property type="evidence" value="ECO:0007669"/>
    <property type="project" value="TreeGrafter"/>
</dbReference>
<evidence type="ECO:0000256" key="1">
    <source>
        <dbReference type="ARBA" id="ARBA00010164"/>
    </source>
</evidence>
<evidence type="ECO:0000259" key="4">
    <source>
        <dbReference type="Pfam" id="PF07804"/>
    </source>
</evidence>
<dbReference type="PANTHER" id="PTHR37419">
    <property type="entry name" value="SERINE/THREONINE-PROTEIN KINASE TOXIN HIPA"/>
    <property type="match status" value="1"/>
</dbReference>
<dbReference type="GO" id="GO:0005829">
    <property type="term" value="C:cytosol"/>
    <property type="evidence" value="ECO:0007669"/>
    <property type="project" value="TreeGrafter"/>
</dbReference>
<evidence type="ECO:0000313" key="6">
    <source>
        <dbReference type="Proteomes" id="UP000297641"/>
    </source>
</evidence>
<comment type="caution">
    <text evidence="5">The sequence shown here is derived from an EMBL/GenBank/DDBJ whole genome shotgun (WGS) entry which is preliminary data.</text>
</comment>
<evidence type="ECO:0000256" key="3">
    <source>
        <dbReference type="ARBA" id="ARBA00022777"/>
    </source>
</evidence>
<dbReference type="InterPro" id="IPR052028">
    <property type="entry name" value="HipA_Ser/Thr_kinase"/>
</dbReference>
<dbReference type="Pfam" id="PF07804">
    <property type="entry name" value="HipA_C"/>
    <property type="match status" value="1"/>
</dbReference>
<protein>
    <submittedName>
        <fullName evidence="5">Type II toxin-antitoxin system HipA family toxin</fullName>
    </submittedName>
</protein>
<reference evidence="5 6" key="1">
    <citation type="journal article" date="2019" name="PLoS Negl. Trop. Dis.">
        <title>Revisiting the worldwide diversity of Leptospira species in the environment.</title>
        <authorList>
            <person name="Vincent A.T."/>
            <person name="Schiettekatte O."/>
            <person name="Bourhy P."/>
            <person name="Veyrier F.J."/>
            <person name="Picardeau M."/>
        </authorList>
    </citation>
    <scope>NUCLEOTIDE SEQUENCE [LARGE SCALE GENOMIC DNA]</scope>
    <source>
        <strain evidence="5 6">201800273</strain>
    </source>
</reference>
<dbReference type="PANTHER" id="PTHR37419:SF8">
    <property type="entry name" value="TOXIN YJJJ"/>
    <property type="match status" value="1"/>
</dbReference>
<gene>
    <name evidence="5" type="ORF">EHQ43_01330</name>
</gene>
<sequence length="417" mass="47427">MTSKEAYVWIWLDGKVDPIVCGRIEEENGYYYFNYGRSYLEKAKDNANLYSIYEPELPLIEGRLPLLNNLKMPNAIRDASPDAWGRRVILNKVSGSKAKDTGDLSELLYLLESGSDRIGALDFQESPTQYVPRKPTNISLEELLASSEKVEKGIPLNLELDFALLHGTSIGGARPKALVEEKDTKYVAKFASTADYYHVVKAEYIAMRLAKLVGIDVADVKLTKAAKKDVLLIKRFDRIRKKDGWTRKRIVSALTLFGLDEMLARYASYETLCEIIRHRFLSPKETLEELFKRLVFNVLSGNTDDHARNHAAFWNGNVLSLTPAYDICPQARSGNEATQAMLITGEDRRSQIQICLQARNQFLLSKQKATEIVKHQIQTIEKKWKTVCEEAELSQVDQNLLWKRQFLNPFSLEGVKG</sequence>
<proteinExistence type="inferred from homology"/>
<keyword evidence="2" id="KW-0808">Transferase</keyword>
<evidence type="ECO:0000256" key="2">
    <source>
        <dbReference type="ARBA" id="ARBA00022679"/>
    </source>
</evidence>
<accession>A0A7I0IU96</accession>
<name>A0A7I0IU96_9LEPT</name>